<accession>A0A6L5XF90</accession>
<comment type="caution">
    <text evidence="20">The sequence shown here is derived from an EMBL/GenBank/DDBJ whole genome shotgun (WGS) entry which is preliminary data.</text>
</comment>
<evidence type="ECO:0000256" key="13">
    <source>
        <dbReference type="ARBA" id="ARBA00022989"/>
    </source>
</evidence>
<evidence type="ECO:0000313" key="20">
    <source>
        <dbReference type="EMBL" id="MSS18226.1"/>
    </source>
</evidence>
<name>A0A6L5XF90_9BACT</name>
<feature type="transmembrane region" description="Helical" evidence="19">
    <location>
        <begin position="149"/>
        <end position="168"/>
    </location>
</feature>
<evidence type="ECO:0000256" key="9">
    <source>
        <dbReference type="ARBA" id="ARBA00022516"/>
    </source>
</evidence>
<feature type="transmembrane region" description="Helical" evidence="19">
    <location>
        <begin position="30"/>
        <end position="48"/>
    </location>
</feature>
<evidence type="ECO:0000256" key="8">
    <source>
        <dbReference type="ARBA" id="ARBA00022475"/>
    </source>
</evidence>
<evidence type="ECO:0000313" key="21">
    <source>
        <dbReference type="Proteomes" id="UP000483362"/>
    </source>
</evidence>
<keyword evidence="11 18" id="KW-0812">Transmembrane</keyword>
<feature type="transmembrane region" description="Helical" evidence="19">
    <location>
        <begin position="271"/>
        <end position="289"/>
    </location>
</feature>
<dbReference type="AlphaFoldDB" id="A0A6L5XF90"/>
<reference evidence="20 21" key="1">
    <citation type="submission" date="2019-08" db="EMBL/GenBank/DDBJ databases">
        <title>In-depth cultivation of the pig gut microbiome towards novel bacterial diversity and tailored functional studies.</title>
        <authorList>
            <person name="Wylensek D."/>
            <person name="Hitch T.C.A."/>
            <person name="Clavel T."/>
        </authorList>
    </citation>
    <scope>NUCLEOTIDE SEQUENCE [LARGE SCALE GENOMIC DNA]</scope>
    <source>
        <strain evidence="20 21">Oil-RF-744-WCA-WT-10</strain>
    </source>
</reference>
<keyword evidence="12 18" id="KW-0548">Nucleotidyltransferase</keyword>
<feature type="transmembrane region" description="Helical" evidence="19">
    <location>
        <begin position="92"/>
        <end position="112"/>
    </location>
</feature>
<dbReference type="PANTHER" id="PTHR46382">
    <property type="entry name" value="PHOSPHATIDATE CYTIDYLYLTRANSFERASE"/>
    <property type="match status" value="1"/>
</dbReference>
<comment type="catalytic activity">
    <reaction evidence="1 18">
        <text>a 1,2-diacyl-sn-glycero-3-phosphate + CTP + H(+) = a CDP-1,2-diacyl-sn-glycerol + diphosphate</text>
        <dbReference type="Rhea" id="RHEA:16229"/>
        <dbReference type="ChEBI" id="CHEBI:15378"/>
        <dbReference type="ChEBI" id="CHEBI:33019"/>
        <dbReference type="ChEBI" id="CHEBI:37563"/>
        <dbReference type="ChEBI" id="CHEBI:58332"/>
        <dbReference type="ChEBI" id="CHEBI:58608"/>
        <dbReference type="EC" id="2.7.7.41"/>
    </reaction>
</comment>
<dbReference type="InterPro" id="IPR000374">
    <property type="entry name" value="PC_trans"/>
</dbReference>
<keyword evidence="10 18" id="KW-0808">Transferase</keyword>
<keyword evidence="15 19" id="KW-0472">Membrane</keyword>
<dbReference type="EMBL" id="VULT01000017">
    <property type="protein sequence ID" value="MSS18226.1"/>
    <property type="molecule type" value="Genomic_DNA"/>
</dbReference>
<dbReference type="EC" id="2.7.7.41" evidence="6 18"/>
<evidence type="ECO:0000256" key="3">
    <source>
        <dbReference type="ARBA" id="ARBA00005119"/>
    </source>
</evidence>
<keyword evidence="8" id="KW-1003">Cell membrane</keyword>
<dbReference type="PROSITE" id="PS01315">
    <property type="entry name" value="CDS"/>
    <property type="match status" value="1"/>
</dbReference>
<dbReference type="PANTHER" id="PTHR46382:SF1">
    <property type="entry name" value="PHOSPHATIDATE CYTIDYLYLTRANSFERASE"/>
    <property type="match status" value="1"/>
</dbReference>
<dbReference type="GO" id="GO:0016024">
    <property type="term" value="P:CDP-diacylglycerol biosynthetic process"/>
    <property type="evidence" value="ECO:0007669"/>
    <property type="project" value="UniProtKB-UniPathway"/>
</dbReference>
<gene>
    <name evidence="20" type="ORF">FYJ29_10710</name>
</gene>
<evidence type="ECO:0000256" key="2">
    <source>
        <dbReference type="ARBA" id="ARBA00004651"/>
    </source>
</evidence>
<dbReference type="UniPathway" id="UPA00557">
    <property type="reaction ID" value="UER00614"/>
</dbReference>
<evidence type="ECO:0000256" key="15">
    <source>
        <dbReference type="ARBA" id="ARBA00023136"/>
    </source>
</evidence>
<evidence type="ECO:0000256" key="14">
    <source>
        <dbReference type="ARBA" id="ARBA00023098"/>
    </source>
</evidence>
<dbReference type="Proteomes" id="UP000483362">
    <property type="component" value="Unassembled WGS sequence"/>
</dbReference>
<keyword evidence="13 19" id="KW-1133">Transmembrane helix</keyword>
<feature type="transmembrane region" description="Helical" evidence="19">
    <location>
        <begin position="60"/>
        <end position="80"/>
    </location>
</feature>
<evidence type="ECO:0000256" key="1">
    <source>
        <dbReference type="ARBA" id="ARBA00001698"/>
    </source>
</evidence>
<evidence type="ECO:0000256" key="4">
    <source>
        <dbReference type="ARBA" id="ARBA00005189"/>
    </source>
</evidence>
<evidence type="ECO:0000256" key="19">
    <source>
        <dbReference type="SAM" id="Phobius"/>
    </source>
</evidence>
<evidence type="ECO:0000256" key="10">
    <source>
        <dbReference type="ARBA" id="ARBA00022679"/>
    </source>
</evidence>
<keyword evidence="14" id="KW-0443">Lipid metabolism</keyword>
<evidence type="ECO:0000256" key="17">
    <source>
        <dbReference type="ARBA" id="ARBA00023264"/>
    </source>
</evidence>
<keyword evidence="16" id="KW-0594">Phospholipid biosynthesis</keyword>
<protein>
    <recommendedName>
        <fullName evidence="7 18">Phosphatidate cytidylyltransferase</fullName>
        <ecNumber evidence="6 18">2.7.7.41</ecNumber>
    </recommendedName>
</protein>
<dbReference type="GO" id="GO:0005886">
    <property type="term" value="C:plasma membrane"/>
    <property type="evidence" value="ECO:0007669"/>
    <property type="project" value="UniProtKB-SubCell"/>
</dbReference>
<evidence type="ECO:0000256" key="11">
    <source>
        <dbReference type="ARBA" id="ARBA00022692"/>
    </source>
</evidence>
<sequence>MKNLLTRILSGSIYVVLVVLAIMTIRYTPILFLVVFGLLTALCLWEVYKVTQEGDVMSPLFTIIDILGGVGVFLAFFLMYSGTADTASGSRSFWMLPIIIYLLVRVPLQLYSPITHAVHSLERSFYGIAFVAVPMGMANSICAVGSPMMLLAIFILLWVNDSGAYLVGSAIGKHKLFERISPHKSWEGFWGGAIASIVVAAVLGSYMGQYFPMSSNDIPLPLWGWIGMGLIVPIFGTLGDLSESLLKRTVGVKDTSHIIPGHGGFLDRLDSFLMACPATLVYFILLKTYF</sequence>
<keyword evidence="21" id="KW-1185">Reference proteome</keyword>
<feature type="transmembrane region" description="Helical" evidence="19">
    <location>
        <begin position="188"/>
        <end position="208"/>
    </location>
</feature>
<evidence type="ECO:0000256" key="5">
    <source>
        <dbReference type="ARBA" id="ARBA00010185"/>
    </source>
</evidence>
<evidence type="ECO:0000256" key="7">
    <source>
        <dbReference type="ARBA" id="ARBA00019373"/>
    </source>
</evidence>
<feature type="transmembrane region" description="Helical" evidence="19">
    <location>
        <begin position="6"/>
        <end position="23"/>
    </location>
</feature>
<proteinExistence type="inferred from homology"/>
<evidence type="ECO:0000256" key="16">
    <source>
        <dbReference type="ARBA" id="ARBA00023209"/>
    </source>
</evidence>
<comment type="pathway">
    <text evidence="4">Lipid metabolism.</text>
</comment>
<evidence type="ECO:0000256" key="12">
    <source>
        <dbReference type="ARBA" id="ARBA00022695"/>
    </source>
</evidence>
<dbReference type="RefSeq" id="WP_154328862.1">
    <property type="nucleotide sequence ID" value="NZ_CP045696.1"/>
</dbReference>
<comment type="pathway">
    <text evidence="3 18">Phospholipid metabolism; CDP-diacylglycerol biosynthesis; CDP-diacylglycerol from sn-glycerol 3-phosphate: step 3/3.</text>
</comment>
<comment type="similarity">
    <text evidence="5 18">Belongs to the CDS family.</text>
</comment>
<feature type="transmembrane region" description="Helical" evidence="19">
    <location>
        <begin position="124"/>
        <end position="142"/>
    </location>
</feature>
<evidence type="ECO:0000256" key="18">
    <source>
        <dbReference type="RuleBase" id="RU003938"/>
    </source>
</evidence>
<keyword evidence="9" id="KW-0444">Lipid biosynthesis</keyword>
<keyword evidence="17" id="KW-1208">Phospholipid metabolism</keyword>
<dbReference type="GO" id="GO:0004605">
    <property type="term" value="F:phosphatidate cytidylyltransferase activity"/>
    <property type="evidence" value="ECO:0007669"/>
    <property type="project" value="UniProtKB-EC"/>
</dbReference>
<organism evidence="20 21">
    <name type="scientific">Sodaliphilus pleomorphus</name>
    <dbReference type="NCBI Taxonomy" id="2606626"/>
    <lineage>
        <taxon>Bacteria</taxon>
        <taxon>Pseudomonadati</taxon>
        <taxon>Bacteroidota</taxon>
        <taxon>Bacteroidia</taxon>
        <taxon>Bacteroidales</taxon>
        <taxon>Muribaculaceae</taxon>
        <taxon>Sodaliphilus</taxon>
    </lineage>
</organism>
<comment type="subcellular location">
    <subcellularLocation>
        <location evidence="2">Cell membrane</location>
        <topology evidence="2">Multi-pass membrane protein</topology>
    </subcellularLocation>
</comment>
<dbReference type="Pfam" id="PF01148">
    <property type="entry name" value="CTP_transf_1"/>
    <property type="match status" value="1"/>
</dbReference>
<evidence type="ECO:0000256" key="6">
    <source>
        <dbReference type="ARBA" id="ARBA00012487"/>
    </source>
</evidence>
<feature type="transmembrane region" description="Helical" evidence="19">
    <location>
        <begin position="220"/>
        <end position="238"/>
    </location>
</feature>